<evidence type="ECO:0000313" key="3">
    <source>
        <dbReference type="Proteomes" id="UP000887013"/>
    </source>
</evidence>
<feature type="non-terminal residue" evidence="2">
    <location>
        <position position="1"/>
    </location>
</feature>
<gene>
    <name evidence="2" type="ORF">NPIL_537481</name>
</gene>
<feature type="region of interest" description="Disordered" evidence="1">
    <location>
        <begin position="33"/>
        <end position="67"/>
    </location>
</feature>
<evidence type="ECO:0000313" key="2">
    <source>
        <dbReference type="EMBL" id="GFU26180.1"/>
    </source>
</evidence>
<dbReference type="Proteomes" id="UP000887013">
    <property type="component" value="Unassembled WGS sequence"/>
</dbReference>
<comment type="caution">
    <text evidence="2">The sequence shown here is derived from an EMBL/GenBank/DDBJ whole genome shotgun (WGS) entry which is preliminary data.</text>
</comment>
<proteinExistence type="predicted"/>
<name>A0A8X6UMY8_NEPPI</name>
<accession>A0A8X6UMY8</accession>
<evidence type="ECO:0000256" key="1">
    <source>
        <dbReference type="SAM" id="MobiDB-lite"/>
    </source>
</evidence>
<dbReference type="EMBL" id="BMAW01032556">
    <property type="protein sequence ID" value="GFU26180.1"/>
    <property type="molecule type" value="Genomic_DNA"/>
</dbReference>
<reference evidence="2" key="1">
    <citation type="submission" date="2020-08" db="EMBL/GenBank/DDBJ databases">
        <title>Multicomponent nature underlies the extraordinary mechanical properties of spider dragline silk.</title>
        <authorList>
            <person name="Kono N."/>
            <person name="Nakamura H."/>
            <person name="Mori M."/>
            <person name="Yoshida Y."/>
            <person name="Ohtoshi R."/>
            <person name="Malay A.D."/>
            <person name="Moran D.A.P."/>
            <person name="Tomita M."/>
            <person name="Numata K."/>
            <person name="Arakawa K."/>
        </authorList>
    </citation>
    <scope>NUCLEOTIDE SEQUENCE</scope>
</reference>
<organism evidence="2 3">
    <name type="scientific">Nephila pilipes</name>
    <name type="common">Giant wood spider</name>
    <name type="synonym">Nephila maculata</name>
    <dbReference type="NCBI Taxonomy" id="299642"/>
    <lineage>
        <taxon>Eukaryota</taxon>
        <taxon>Metazoa</taxon>
        <taxon>Ecdysozoa</taxon>
        <taxon>Arthropoda</taxon>
        <taxon>Chelicerata</taxon>
        <taxon>Arachnida</taxon>
        <taxon>Araneae</taxon>
        <taxon>Araneomorphae</taxon>
        <taxon>Entelegynae</taxon>
        <taxon>Araneoidea</taxon>
        <taxon>Nephilidae</taxon>
        <taxon>Nephila</taxon>
    </lineage>
</organism>
<keyword evidence="3" id="KW-1185">Reference proteome</keyword>
<sequence length="67" mass="7343">AHGEMLRPIQRLFPPEITCQIAEDVEAKVQKGRGVPVAKASHTPMISPVDPTSQTGRSINEPKRLDL</sequence>
<dbReference type="AlphaFoldDB" id="A0A8X6UMY8"/>
<protein>
    <submittedName>
        <fullName evidence="2">Uncharacterized protein</fullName>
    </submittedName>
</protein>